<evidence type="ECO:0008006" key="3">
    <source>
        <dbReference type="Google" id="ProtNLM"/>
    </source>
</evidence>
<dbReference type="OrthoDB" id="5422579at2759"/>
<dbReference type="AlphaFoldDB" id="A0A9P8VC58"/>
<accession>A0A9P8VC58</accession>
<reference evidence="1" key="1">
    <citation type="journal article" date="2021" name="Nat. Commun.">
        <title>Genetic determinants of endophytism in the Arabidopsis root mycobiome.</title>
        <authorList>
            <person name="Mesny F."/>
            <person name="Miyauchi S."/>
            <person name="Thiergart T."/>
            <person name="Pickel B."/>
            <person name="Atanasova L."/>
            <person name="Karlsson M."/>
            <person name="Huettel B."/>
            <person name="Barry K.W."/>
            <person name="Haridas S."/>
            <person name="Chen C."/>
            <person name="Bauer D."/>
            <person name="Andreopoulos W."/>
            <person name="Pangilinan J."/>
            <person name="LaButti K."/>
            <person name="Riley R."/>
            <person name="Lipzen A."/>
            <person name="Clum A."/>
            <person name="Drula E."/>
            <person name="Henrissat B."/>
            <person name="Kohler A."/>
            <person name="Grigoriev I.V."/>
            <person name="Martin F.M."/>
            <person name="Hacquard S."/>
        </authorList>
    </citation>
    <scope>NUCLEOTIDE SEQUENCE</scope>
    <source>
        <strain evidence="1">MPI-SDFR-AT-0117</strain>
    </source>
</reference>
<gene>
    <name evidence="1" type="ORF">F5X68DRAFT_191402</name>
</gene>
<protein>
    <recommendedName>
        <fullName evidence="3">F-box domain-containing protein</fullName>
    </recommendedName>
</protein>
<proteinExistence type="predicted"/>
<organism evidence="1 2">
    <name type="scientific">Plectosphaerella plurivora</name>
    <dbReference type="NCBI Taxonomy" id="936078"/>
    <lineage>
        <taxon>Eukaryota</taxon>
        <taxon>Fungi</taxon>
        <taxon>Dikarya</taxon>
        <taxon>Ascomycota</taxon>
        <taxon>Pezizomycotina</taxon>
        <taxon>Sordariomycetes</taxon>
        <taxon>Hypocreomycetidae</taxon>
        <taxon>Glomerellales</taxon>
        <taxon>Plectosphaerellaceae</taxon>
        <taxon>Plectosphaerella</taxon>
    </lineage>
</organism>
<comment type="caution">
    <text evidence="1">The sequence shown here is derived from an EMBL/GenBank/DDBJ whole genome shotgun (WGS) entry which is preliminary data.</text>
</comment>
<evidence type="ECO:0000313" key="2">
    <source>
        <dbReference type="Proteomes" id="UP000770015"/>
    </source>
</evidence>
<name>A0A9P8VC58_9PEZI</name>
<keyword evidence="2" id="KW-1185">Reference proteome</keyword>
<sequence>MSAITINLTTEGLMASSENSNLARLSVELFDLVLSYIANKDIKCLRLTSRSIKDVAHLRLDRVFLSPHPRDVQVFQSIARHETYRKQVFEIIYDDARFSYGLPSGRWWVRSIWPLTPAMEEEWFLKEHEVLEQQFSGFQDYSGRRPDNLERSAKFRARISAEHSFAQYMTILEEQELGVKSGADADALREGLARFPRLRRITLTPAAHGDRLNPLYETPMIRSLPAGFICPSPRGWPTRVSYNDHLVVMNWGVKQTKDNWRGFCLITRVLAEYIEQNLGAPCRIKEFVIDTNSLMTGLNCRIFDPPRRPGYEINRELRDLHILLRQPGFSRLDLALMLCGEGGEKWAVGHGAPLRQTLSQAVDLQHVSLTTNADSPDILFDTTPEEQNSKYFVPLRTIFPLQSWANLRHFGLCRFTVKQSDLLALLAAMPDTLRSVELSFLYFLQLEGSYREFFEDIRSRLGWRERHVRERSCIAVAVESMTRDFGSIAVHVDREINAFVYGEGENPFGAVGVHRNQVFPGIGIERDAFEPAHELYTYHHSVGRHNLIRRF</sequence>
<dbReference type="Proteomes" id="UP000770015">
    <property type="component" value="Unassembled WGS sequence"/>
</dbReference>
<evidence type="ECO:0000313" key="1">
    <source>
        <dbReference type="EMBL" id="KAH6686409.1"/>
    </source>
</evidence>
<dbReference type="EMBL" id="JAGSXJ010000013">
    <property type="protein sequence ID" value="KAH6686409.1"/>
    <property type="molecule type" value="Genomic_DNA"/>
</dbReference>